<feature type="signal peptide" evidence="2">
    <location>
        <begin position="1"/>
        <end position="27"/>
    </location>
</feature>
<protein>
    <recommendedName>
        <fullName evidence="5">Protein BatD</fullName>
    </recommendedName>
</protein>
<evidence type="ECO:0000313" key="3">
    <source>
        <dbReference type="EMBL" id="ODS33917.1"/>
    </source>
</evidence>
<evidence type="ECO:0000256" key="1">
    <source>
        <dbReference type="SAM" id="Phobius"/>
    </source>
</evidence>
<comment type="caution">
    <text evidence="3">The sequence shown here is derived from an EMBL/GenBank/DDBJ whole genome shotgun (WGS) entry which is preliminary data.</text>
</comment>
<accession>A0A1E3XE57</accession>
<name>A0A1E3XE57_9BACT</name>
<dbReference type="AlphaFoldDB" id="A0A1E3XE57"/>
<reference evidence="3 4" key="1">
    <citation type="submission" date="2016-07" db="EMBL/GenBank/DDBJ databases">
        <title>Draft genome of Scalindua rubra, obtained from a brine-seawater interface in the Red Sea, sheds light on salt adaptation in anammox bacteria.</title>
        <authorList>
            <person name="Speth D.R."/>
            <person name="Lagkouvardos I."/>
            <person name="Wang Y."/>
            <person name="Qian P.-Y."/>
            <person name="Dutilh B.E."/>
            <person name="Jetten M.S."/>
        </authorList>
    </citation>
    <scope>NUCLEOTIDE SEQUENCE [LARGE SCALE GENOMIC DNA]</scope>
    <source>
        <strain evidence="3">BSI-1</strain>
    </source>
</reference>
<gene>
    <name evidence="3" type="ORF">SCARUB_00890</name>
</gene>
<proteinExistence type="predicted"/>
<feature type="non-terminal residue" evidence="3">
    <location>
        <position position="529"/>
    </location>
</feature>
<dbReference type="PANTHER" id="PTHR40940">
    <property type="entry name" value="PROTEIN BATD-RELATED"/>
    <property type="match status" value="1"/>
</dbReference>
<evidence type="ECO:0000256" key="2">
    <source>
        <dbReference type="SAM" id="SignalP"/>
    </source>
</evidence>
<organism evidence="3 4">
    <name type="scientific">Candidatus Scalindua rubra</name>
    <dbReference type="NCBI Taxonomy" id="1872076"/>
    <lineage>
        <taxon>Bacteria</taxon>
        <taxon>Pseudomonadati</taxon>
        <taxon>Planctomycetota</taxon>
        <taxon>Candidatus Brocadiia</taxon>
        <taxon>Candidatus Brocadiales</taxon>
        <taxon>Candidatus Scalinduaceae</taxon>
        <taxon>Candidatus Scalindua</taxon>
    </lineage>
</organism>
<dbReference type="Pfam" id="PF13584">
    <property type="entry name" value="BatD"/>
    <property type="match status" value="1"/>
</dbReference>
<feature type="chain" id="PRO_5009140103" description="Protein BatD" evidence="2">
    <location>
        <begin position="28"/>
        <end position="529"/>
    </location>
</feature>
<dbReference type="PANTHER" id="PTHR40940:SF2">
    <property type="entry name" value="BATD"/>
    <property type="match status" value="1"/>
</dbReference>
<keyword evidence="1" id="KW-0812">Transmembrane</keyword>
<keyword evidence="1" id="KW-1133">Transmembrane helix</keyword>
<evidence type="ECO:0000313" key="4">
    <source>
        <dbReference type="Proteomes" id="UP000094056"/>
    </source>
</evidence>
<dbReference type="Proteomes" id="UP000094056">
    <property type="component" value="Unassembled WGS sequence"/>
</dbReference>
<keyword evidence="1" id="KW-0472">Membrane</keyword>
<feature type="transmembrane region" description="Helical" evidence="1">
    <location>
        <begin position="492"/>
        <end position="513"/>
    </location>
</feature>
<dbReference type="EMBL" id="MAYW01000016">
    <property type="protein sequence ID" value="ODS33917.1"/>
    <property type="molecule type" value="Genomic_DNA"/>
</dbReference>
<dbReference type="InterPro" id="IPR025738">
    <property type="entry name" value="BatD"/>
</dbReference>
<evidence type="ECO:0008006" key="5">
    <source>
        <dbReference type="Google" id="ProtNLM"/>
    </source>
</evidence>
<sequence>MKIYKILHTVLLNLIIFSAVSSNNVYASAMLKADAVVEKQSVFVGETFIFQIQVSGSENPDKPDLSHLRDFKVQYQGGRQNSSRSITIINGRMTRNVREGYFFSYRLTPKRAGVLTIPSISVYANGRKAETAPVHIKVNKPMETDNFKLRMELSKNTCYVGEPITLAVTFYLDRTIEELAFNVPLFDSTDEFYFADPEIDINDGGKYYRIPIGADEVITKEGTGDLEGKQYSTISFKRVLIPKKEGIVKIENAMANCMALIGYRKSRRNRFDSFFNDDIFSDFFSDSFFDSGRRGEYKKVVVPSNSLDLKVLPVPLKDQPENFMGHIGEYRISAVAKPTDVSVGDPITLQIVLSGPEYLEHIKLPPLDKQASLVRDFKIPKDMADGEISGNSKIFTQTIRALNTSVKEVPPIELCYFDTKLGQYEVVRSEPIPLTVKEAKIITADDAEGVGIIPPAKKDLETWKKGIAYNYDDTSVLDNQYFGILSSFKSPILFLLIAAPPLLYSIVLAWVNLMNRHKADPLLIHAKKA</sequence>
<keyword evidence="2" id="KW-0732">Signal</keyword>